<comment type="pathway">
    <text evidence="1 6">Amino-acid biosynthesis; L-arginine biosynthesis; L-arginine from L-ornithine and carbamoyl phosphate: step 3/3.</text>
</comment>
<keyword evidence="5 6" id="KW-0456">Lyase</keyword>
<dbReference type="InterPro" id="IPR008948">
    <property type="entry name" value="L-Aspartase-like"/>
</dbReference>
<dbReference type="OrthoDB" id="9769623at2"/>
<dbReference type="CDD" id="cd01359">
    <property type="entry name" value="Argininosuccinate_lyase"/>
    <property type="match status" value="1"/>
</dbReference>
<evidence type="ECO:0000256" key="1">
    <source>
        <dbReference type="ARBA" id="ARBA00004941"/>
    </source>
</evidence>
<keyword evidence="3 6" id="KW-0055">Arginine biosynthesis</keyword>
<dbReference type="InterPro" id="IPR000362">
    <property type="entry name" value="Fumarate_lyase_fam"/>
</dbReference>
<dbReference type="NCBIfam" id="TIGR00838">
    <property type="entry name" value="argH"/>
    <property type="match status" value="1"/>
</dbReference>
<evidence type="ECO:0000256" key="4">
    <source>
        <dbReference type="ARBA" id="ARBA00022605"/>
    </source>
</evidence>
<dbReference type="InterPro" id="IPR024083">
    <property type="entry name" value="Fumarase/histidase_N"/>
</dbReference>
<feature type="domain" description="Argininosuccinate lyase C-terminal" evidence="8">
    <location>
        <begin position="375"/>
        <end position="442"/>
    </location>
</feature>
<evidence type="ECO:0000256" key="2">
    <source>
        <dbReference type="ARBA" id="ARBA00012338"/>
    </source>
</evidence>
<evidence type="ECO:0000313" key="9">
    <source>
        <dbReference type="EMBL" id="KHD96465.1"/>
    </source>
</evidence>
<reference evidence="9 10" key="1">
    <citation type="journal article" date="2003" name="Int. J. Syst. Evol. Microbiol.">
        <title>Kocuria polaris sp. nov., an orange-pigmented psychrophilic bacterium isolated from an Antarctic cyanobacterial mat sample.</title>
        <authorList>
            <person name="Reddy G.S."/>
            <person name="Prakash J.S."/>
            <person name="Prabahar V."/>
            <person name="Matsumoto G.I."/>
            <person name="Stackebrandt E."/>
            <person name="Shivaji S."/>
        </authorList>
    </citation>
    <scope>NUCLEOTIDE SEQUENCE [LARGE SCALE GENOMIC DNA]</scope>
    <source>
        <strain evidence="9 10">CMS 76or</strain>
    </source>
</reference>
<evidence type="ECO:0000313" key="10">
    <source>
        <dbReference type="Proteomes" id="UP000030466"/>
    </source>
</evidence>
<keyword evidence="10" id="KW-1185">Reference proteome</keyword>
<keyword evidence="4 6" id="KW-0028">Amino-acid biosynthesis</keyword>
<dbReference type="InterPro" id="IPR020557">
    <property type="entry name" value="Fumarate_lyase_CS"/>
</dbReference>
<evidence type="ECO:0000256" key="3">
    <source>
        <dbReference type="ARBA" id="ARBA00022571"/>
    </source>
</evidence>
<dbReference type="Proteomes" id="UP000030466">
    <property type="component" value="Unassembled WGS sequence"/>
</dbReference>
<feature type="domain" description="Fumarate lyase N-terminal" evidence="7">
    <location>
        <begin position="23"/>
        <end position="312"/>
    </location>
</feature>
<dbReference type="Pfam" id="PF00206">
    <property type="entry name" value="Lyase_1"/>
    <property type="match status" value="1"/>
</dbReference>
<comment type="caution">
    <text evidence="9">The sequence shown here is derived from an EMBL/GenBank/DDBJ whole genome shotgun (WGS) entry which is preliminary data.</text>
</comment>
<dbReference type="PANTHER" id="PTHR43814">
    <property type="entry name" value="ARGININOSUCCINATE LYASE"/>
    <property type="match status" value="1"/>
</dbReference>
<dbReference type="GO" id="GO:0005829">
    <property type="term" value="C:cytosol"/>
    <property type="evidence" value="ECO:0007669"/>
    <property type="project" value="TreeGrafter"/>
</dbReference>
<comment type="catalytic activity">
    <reaction evidence="6">
        <text>2-(N(omega)-L-arginino)succinate = fumarate + L-arginine</text>
        <dbReference type="Rhea" id="RHEA:24020"/>
        <dbReference type="ChEBI" id="CHEBI:29806"/>
        <dbReference type="ChEBI" id="CHEBI:32682"/>
        <dbReference type="ChEBI" id="CHEBI:57472"/>
        <dbReference type="EC" id="4.3.2.1"/>
    </reaction>
</comment>
<dbReference type="UniPathway" id="UPA00068">
    <property type="reaction ID" value="UER00114"/>
</dbReference>
<dbReference type="PRINTS" id="PR00145">
    <property type="entry name" value="ARGSUCLYASE"/>
</dbReference>
<dbReference type="FunFam" id="1.20.200.10:FF:000015">
    <property type="entry name" value="argininosuccinate lyase isoform X2"/>
    <property type="match status" value="1"/>
</dbReference>
<sequence length="482" mass="51303">MAQQDKHGTNEGALWGGRFAGGPADALAALSRSTHFDWRLAPYDIAGSRAHARVLRTAGLLTDDELGGMLDALDRLEADVRSGAYAPAPSDEDVHGSLEKGLIERAGPELGGKLRAGRSRNDQIATLGRMYLRDHAAIIARNVLDVVQALLDQAKAHPEAPMPGRTHLQHAQPVLLSHHLLAHAWAMLRDVQRLVDWDARAAVSPYGSGALAGSSLGLDPGAVAAELGFDSAVHNSIDGTAARDVYAEFSWVTAMIAVDMSRISEEITTWATKEFSFVTLDDAFSTGSSIMPQKKNPDIAELARGKAGRLIGDLTGLLATLKGLPLAYNRDLQEDKEPVFDAIDQLEVLLPAVAGMIATLDFNTGRMAELAPQGFALATDVAEWLVRQGVPFRDAHEVAGDAVRVCEQRGIELWDLSDEDFAAISDRLTPGVREVLTVAGSLASRSAQGGTAPSAVAAQIGELERQVAEAAEFSRRAPIVAG</sequence>
<dbReference type="Pfam" id="PF14698">
    <property type="entry name" value="ASL_C2"/>
    <property type="match status" value="1"/>
</dbReference>
<dbReference type="GO" id="GO:0004056">
    <property type="term" value="F:argininosuccinate lyase activity"/>
    <property type="evidence" value="ECO:0007669"/>
    <property type="project" value="UniProtKB-UniRule"/>
</dbReference>
<name>A0A0A6VMY5_KOCRO</name>
<dbReference type="InterPro" id="IPR029419">
    <property type="entry name" value="Arg_succ_lyase_C"/>
</dbReference>
<evidence type="ECO:0000256" key="6">
    <source>
        <dbReference type="HAMAP-Rule" id="MF_00006"/>
    </source>
</evidence>
<accession>A0A0A6VMY5</accession>
<dbReference type="PRINTS" id="PR00149">
    <property type="entry name" value="FUMRATELYASE"/>
</dbReference>
<dbReference type="EMBL" id="JSUH01000016">
    <property type="protein sequence ID" value="KHD96465.1"/>
    <property type="molecule type" value="Genomic_DNA"/>
</dbReference>
<protein>
    <recommendedName>
        <fullName evidence="2 6">Argininosuccinate lyase</fullName>
        <shortName evidence="6">ASAL</shortName>
        <ecNumber evidence="2 6">4.3.2.1</ecNumber>
    </recommendedName>
    <alternativeName>
        <fullName evidence="6">Arginosuccinase</fullName>
    </alternativeName>
</protein>
<dbReference type="InterPro" id="IPR009049">
    <property type="entry name" value="Argininosuccinate_lyase"/>
</dbReference>
<evidence type="ECO:0000259" key="7">
    <source>
        <dbReference type="Pfam" id="PF00206"/>
    </source>
</evidence>
<organism evidence="9 10">
    <name type="scientific">Kocuria rosea subsp. polaris</name>
    <dbReference type="NCBI Taxonomy" id="136273"/>
    <lineage>
        <taxon>Bacteria</taxon>
        <taxon>Bacillati</taxon>
        <taxon>Actinomycetota</taxon>
        <taxon>Actinomycetes</taxon>
        <taxon>Micrococcales</taxon>
        <taxon>Micrococcaceae</taxon>
        <taxon>Kocuria</taxon>
    </lineage>
</organism>
<dbReference type="Gene3D" id="1.20.200.10">
    <property type="entry name" value="Fumarase/aspartase (Central domain)"/>
    <property type="match status" value="1"/>
</dbReference>
<comment type="similarity">
    <text evidence="6">Belongs to the lyase 1 family. Argininosuccinate lyase subfamily.</text>
</comment>
<evidence type="ECO:0000259" key="8">
    <source>
        <dbReference type="Pfam" id="PF14698"/>
    </source>
</evidence>
<dbReference type="RefSeq" id="WP_017832871.1">
    <property type="nucleotide sequence ID" value="NZ_JSUH01000016.1"/>
</dbReference>
<evidence type="ECO:0000256" key="5">
    <source>
        <dbReference type="ARBA" id="ARBA00023239"/>
    </source>
</evidence>
<proteinExistence type="inferred from homology"/>
<dbReference type="EC" id="4.3.2.1" evidence="2 6"/>
<keyword evidence="6" id="KW-0963">Cytoplasm</keyword>
<dbReference type="FunFam" id="1.10.40.30:FF:000001">
    <property type="entry name" value="Argininosuccinate lyase"/>
    <property type="match status" value="1"/>
</dbReference>
<dbReference type="Gene3D" id="1.10.40.30">
    <property type="entry name" value="Fumarase/aspartase (C-terminal domain)"/>
    <property type="match status" value="1"/>
</dbReference>
<dbReference type="SUPFAM" id="SSF48557">
    <property type="entry name" value="L-aspartase-like"/>
    <property type="match status" value="1"/>
</dbReference>
<dbReference type="PROSITE" id="PS00163">
    <property type="entry name" value="FUMARATE_LYASES"/>
    <property type="match status" value="1"/>
</dbReference>
<dbReference type="AlphaFoldDB" id="A0A0A6VMY5"/>
<dbReference type="GO" id="GO:0042450">
    <property type="term" value="P:L-arginine biosynthetic process via ornithine"/>
    <property type="evidence" value="ECO:0007669"/>
    <property type="project" value="UniProtKB-UniRule"/>
</dbReference>
<comment type="subcellular location">
    <subcellularLocation>
        <location evidence="6">Cytoplasm</location>
    </subcellularLocation>
</comment>
<dbReference type="HAMAP" id="MF_00006">
    <property type="entry name" value="Arg_succ_lyase"/>
    <property type="match status" value="1"/>
</dbReference>
<dbReference type="InterPro" id="IPR022761">
    <property type="entry name" value="Fumarate_lyase_N"/>
</dbReference>
<dbReference type="Gene3D" id="1.10.275.10">
    <property type="entry name" value="Fumarase/aspartase (N-terminal domain)"/>
    <property type="match status" value="1"/>
</dbReference>
<dbReference type="PANTHER" id="PTHR43814:SF1">
    <property type="entry name" value="ARGININOSUCCINATE LYASE"/>
    <property type="match status" value="1"/>
</dbReference>
<gene>
    <name evidence="6" type="primary">argH</name>
    <name evidence="9" type="ORF">GY22_15075</name>
</gene>